<dbReference type="Proteomes" id="UP001283361">
    <property type="component" value="Unassembled WGS sequence"/>
</dbReference>
<protein>
    <submittedName>
        <fullName evidence="2">Uncharacterized protein</fullName>
    </submittedName>
</protein>
<comment type="caution">
    <text evidence="2">The sequence shown here is derived from an EMBL/GenBank/DDBJ whole genome shotgun (WGS) entry which is preliminary data.</text>
</comment>
<feature type="compositionally biased region" description="Low complexity" evidence="1">
    <location>
        <begin position="27"/>
        <end position="47"/>
    </location>
</feature>
<sequence>MSQRFSDVCDSLILNAPSPSNTDKSRQPLQHRQQQQLQTVGEQQQLQPPRAYLRQRSQPQPSPPRAIPRDRHHGSGGGGGGALWACGNQGLSYSHLGLPGGGLAGSAPASLCRPDSSPFR</sequence>
<dbReference type="AlphaFoldDB" id="A0AAE0ZWS9"/>
<name>A0AAE0ZWS9_9GAST</name>
<dbReference type="EMBL" id="JAWDGP010003176">
    <property type="protein sequence ID" value="KAK3776763.1"/>
    <property type="molecule type" value="Genomic_DNA"/>
</dbReference>
<reference evidence="2" key="1">
    <citation type="journal article" date="2023" name="G3 (Bethesda)">
        <title>A reference genome for the long-term kleptoplast-retaining sea slug Elysia crispata morphotype clarki.</title>
        <authorList>
            <person name="Eastman K.E."/>
            <person name="Pendleton A.L."/>
            <person name="Shaikh M.A."/>
            <person name="Suttiyut T."/>
            <person name="Ogas R."/>
            <person name="Tomko P."/>
            <person name="Gavelis G."/>
            <person name="Widhalm J.R."/>
            <person name="Wisecaver J.H."/>
        </authorList>
    </citation>
    <scope>NUCLEOTIDE SEQUENCE</scope>
    <source>
        <strain evidence="2">ECLA1</strain>
    </source>
</reference>
<gene>
    <name evidence="2" type="ORF">RRG08_058513</name>
</gene>
<proteinExistence type="predicted"/>
<evidence type="ECO:0000313" key="3">
    <source>
        <dbReference type="Proteomes" id="UP001283361"/>
    </source>
</evidence>
<keyword evidence="3" id="KW-1185">Reference proteome</keyword>
<organism evidence="2 3">
    <name type="scientific">Elysia crispata</name>
    <name type="common">lettuce slug</name>
    <dbReference type="NCBI Taxonomy" id="231223"/>
    <lineage>
        <taxon>Eukaryota</taxon>
        <taxon>Metazoa</taxon>
        <taxon>Spiralia</taxon>
        <taxon>Lophotrochozoa</taxon>
        <taxon>Mollusca</taxon>
        <taxon>Gastropoda</taxon>
        <taxon>Heterobranchia</taxon>
        <taxon>Euthyneura</taxon>
        <taxon>Panpulmonata</taxon>
        <taxon>Sacoglossa</taxon>
        <taxon>Placobranchoidea</taxon>
        <taxon>Plakobranchidae</taxon>
        <taxon>Elysia</taxon>
    </lineage>
</organism>
<evidence type="ECO:0000256" key="1">
    <source>
        <dbReference type="SAM" id="MobiDB-lite"/>
    </source>
</evidence>
<accession>A0AAE0ZWS9</accession>
<evidence type="ECO:0000313" key="2">
    <source>
        <dbReference type="EMBL" id="KAK3776763.1"/>
    </source>
</evidence>
<feature type="region of interest" description="Disordered" evidence="1">
    <location>
        <begin position="1"/>
        <end position="120"/>
    </location>
</feature>